<evidence type="ECO:0000313" key="4">
    <source>
        <dbReference type="Proteomes" id="UP001329430"/>
    </source>
</evidence>
<evidence type="ECO:0000259" key="2">
    <source>
        <dbReference type="Pfam" id="PF03914"/>
    </source>
</evidence>
<feature type="domain" description="CCAAT-binding factor" evidence="2">
    <location>
        <begin position="292"/>
        <end position="440"/>
    </location>
</feature>
<evidence type="ECO:0000313" key="3">
    <source>
        <dbReference type="EMBL" id="KAK5640838.1"/>
    </source>
</evidence>
<dbReference type="AlphaFoldDB" id="A0AAN7ZIX7"/>
<reference evidence="3 4" key="1">
    <citation type="journal article" date="2024" name="Insects">
        <title>An Improved Chromosome-Level Genome Assembly of the Firefly Pyrocoelia pectoralis.</title>
        <authorList>
            <person name="Fu X."/>
            <person name="Meyer-Rochow V.B."/>
            <person name="Ballantyne L."/>
            <person name="Zhu X."/>
        </authorList>
    </citation>
    <scope>NUCLEOTIDE SEQUENCE [LARGE SCALE GENOMIC DNA]</scope>
    <source>
        <strain evidence="3">XCY_ONT2</strain>
    </source>
</reference>
<keyword evidence="4" id="KW-1185">Reference proteome</keyword>
<sequence>MSSSEKTTKISKVLRLKAQEFLSSYKYADNLVDIIRHFESGADLLACLLSLELIFTNLLKERQMFVQIVPLKPLEVTPELQYKEWLRHIYEECFHKVLNCCESSPTKIQLQGLTTAMNLINYEAKYPLESKLNMKNYIPLNKLKSILMKLLSSKENTSHLIHKYEEYLIYDDVLFFTWKILPSLTAKANPNEFYMLNYLQLLEKLRVKRNDEPKVMCSIDEDDDKSTFNFDQVKTKRYLNKIWNCLMLWQHSSATHKQLLIVLLERVLPHLEKPLLMTDFLMDSLDVGGPVSLLALQGMFTMIQVHNLEYPNIFAKLYSMFEPEIFHTKFKARLFYLSDLFLSSTHLPAALVAAFAKRLARLALIAPSEDIIIICMFIGNLILRHPNLKSLLNRPNGGSATSDPYIMDERDPIKSNATNSSLWEIQTLQHHILPSVATAARFINSPLPKVEWDFSKILDSSGDDIFDKEIKKNSKLIVLAFDRPNGSTLTRGEKISLHWNI</sequence>
<dbReference type="GO" id="GO:0042254">
    <property type="term" value="P:ribosome biogenesis"/>
    <property type="evidence" value="ECO:0007669"/>
    <property type="project" value="InterPro"/>
</dbReference>
<dbReference type="GO" id="GO:0032040">
    <property type="term" value="C:small-subunit processome"/>
    <property type="evidence" value="ECO:0007669"/>
    <property type="project" value="TreeGrafter"/>
</dbReference>
<name>A0AAN7ZIX7_9COLE</name>
<accession>A0AAN7ZIX7</accession>
<organism evidence="3 4">
    <name type="scientific">Pyrocoelia pectoralis</name>
    <dbReference type="NCBI Taxonomy" id="417401"/>
    <lineage>
        <taxon>Eukaryota</taxon>
        <taxon>Metazoa</taxon>
        <taxon>Ecdysozoa</taxon>
        <taxon>Arthropoda</taxon>
        <taxon>Hexapoda</taxon>
        <taxon>Insecta</taxon>
        <taxon>Pterygota</taxon>
        <taxon>Neoptera</taxon>
        <taxon>Endopterygota</taxon>
        <taxon>Coleoptera</taxon>
        <taxon>Polyphaga</taxon>
        <taxon>Elateriformia</taxon>
        <taxon>Elateroidea</taxon>
        <taxon>Lampyridae</taxon>
        <taxon>Lampyrinae</taxon>
        <taxon>Pyrocoelia</taxon>
    </lineage>
</organism>
<dbReference type="InterPro" id="IPR027193">
    <property type="entry name" value="Noc4"/>
</dbReference>
<dbReference type="PANTHER" id="PTHR12455:SF0">
    <property type="entry name" value="NUCLEOLAR COMPLEX PROTEIN 4 HOMOLOG"/>
    <property type="match status" value="1"/>
</dbReference>
<comment type="similarity">
    <text evidence="1">Belongs to the CBF/MAK21 family.</text>
</comment>
<evidence type="ECO:0000256" key="1">
    <source>
        <dbReference type="ARBA" id="ARBA00007797"/>
    </source>
</evidence>
<gene>
    <name evidence="3" type="ORF">RI129_009385</name>
</gene>
<dbReference type="EMBL" id="JAVRBK010000007">
    <property type="protein sequence ID" value="KAK5640838.1"/>
    <property type="molecule type" value="Genomic_DNA"/>
</dbReference>
<protein>
    <recommendedName>
        <fullName evidence="2">CCAAT-binding factor domain-containing protein</fullName>
    </recommendedName>
</protein>
<dbReference type="InterPro" id="IPR005612">
    <property type="entry name" value="CCAAT-binding_factor"/>
</dbReference>
<dbReference type="Proteomes" id="UP001329430">
    <property type="component" value="Chromosome 7"/>
</dbReference>
<comment type="caution">
    <text evidence="3">The sequence shown here is derived from an EMBL/GenBank/DDBJ whole genome shotgun (WGS) entry which is preliminary data.</text>
</comment>
<proteinExistence type="inferred from homology"/>
<dbReference type="GO" id="GO:0030692">
    <property type="term" value="C:Noc4p-Nop14p complex"/>
    <property type="evidence" value="ECO:0007669"/>
    <property type="project" value="TreeGrafter"/>
</dbReference>
<dbReference type="PANTHER" id="PTHR12455">
    <property type="entry name" value="NUCLEOLAR COMPLEX PROTEIN 4"/>
    <property type="match status" value="1"/>
</dbReference>
<dbReference type="Pfam" id="PF03914">
    <property type="entry name" value="CBF"/>
    <property type="match status" value="1"/>
</dbReference>